<dbReference type="AlphaFoldDB" id="A0A369Z643"/>
<proteinExistence type="predicted"/>
<organism evidence="2 3">
    <name type="scientific">Haemophilus parainfluenzae</name>
    <dbReference type="NCBI Taxonomy" id="729"/>
    <lineage>
        <taxon>Bacteria</taxon>
        <taxon>Pseudomonadati</taxon>
        <taxon>Pseudomonadota</taxon>
        <taxon>Gammaproteobacteria</taxon>
        <taxon>Pasteurellales</taxon>
        <taxon>Pasteurellaceae</taxon>
        <taxon>Haemophilus</taxon>
    </lineage>
</organism>
<dbReference type="Proteomes" id="UP000253910">
    <property type="component" value="Unassembled WGS sequence"/>
</dbReference>
<accession>A0A369Z643</accession>
<feature type="transmembrane region" description="Helical" evidence="1">
    <location>
        <begin position="50"/>
        <end position="70"/>
    </location>
</feature>
<reference evidence="2 3" key="1">
    <citation type="submission" date="2018-05" db="EMBL/GenBank/DDBJ databases">
        <title>Draft Genome Sequences for a Diverse set of 7 Haemophilus Species.</title>
        <authorList>
            <person name="Nichols M."/>
            <person name="Topaz N."/>
            <person name="Wang X."/>
            <person name="Wang X."/>
            <person name="Boxrud D."/>
        </authorList>
    </citation>
    <scope>NUCLEOTIDE SEQUENCE [LARGE SCALE GENOMIC DNA]</scope>
    <source>
        <strain evidence="2 3">C2008001710</strain>
    </source>
</reference>
<name>A0A369Z643_HAEPA</name>
<dbReference type="Pfam" id="PF17364">
    <property type="entry name" value="DUF5389"/>
    <property type="match status" value="1"/>
</dbReference>
<sequence length="105" mass="11926">MKKQTMPTGFSGFAWGIAAFCLPILLWPMASLLSTSFVKNPTLSDFQIDLFSIIFWVYPFVLVLIARLLYKLHQYKPKLAVKLLLLSAVIFYIVLVSVCYIGFNA</sequence>
<keyword evidence="1" id="KW-1133">Transmembrane helix</keyword>
<feature type="transmembrane region" description="Helical" evidence="1">
    <location>
        <begin position="12"/>
        <end position="30"/>
    </location>
</feature>
<dbReference type="RefSeq" id="WP_111315216.1">
    <property type="nucleotide sequence ID" value="NZ_QEPW01000005.1"/>
</dbReference>
<evidence type="ECO:0000313" key="2">
    <source>
        <dbReference type="EMBL" id="RDE93880.1"/>
    </source>
</evidence>
<evidence type="ECO:0008006" key="4">
    <source>
        <dbReference type="Google" id="ProtNLM"/>
    </source>
</evidence>
<evidence type="ECO:0000313" key="3">
    <source>
        <dbReference type="Proteomes" id="UP000253910"/>
    </source>
</evidence>
<feature type="transmembrane region" description="Helical" evidence="1">
    <location>
        <begin position="82"/>
        <end position="103"/>
    </location>
</feature>
<gene>
    <name evidence="2" type="ORF">DPV87_04165</name>
</gene>
<comment type="caution">
    <text evidence="2">The sequence shown here is derived from an EMBL/GenBank/DDBJ whole genome shotgun (WGS) entry which is preliminary data.</text>
</comment>
<dbReference type="EMBL" id="QEPW01000005">
    <property type="protein sequence ID" value="RDE93880.1"/>
    <property type="molecule type" value="Genomic_DNA"/>
</dbReference>
<protein>
    <recommendedName>
        <fullName evidence="4">DUF5389 domain-containing protein</fullName>
    </recommendedName>
</protein>
<keyword evidence="1" id="KW-0812">Transmembrane</keyword>
<dbReference type="InterPro" id="IPR035333">
    <property type="entry name" value="DUF5389"/>
</dbReference>
<evidence type="ECO:0000256" key="1">
    <source>
        <dbReference type="SAM" id="Phobius"/>
    </source>
</evidence>
<keyword evidence="1" id="KW-0472">Membrane</keyword>